<name>A0A210PMI4_MIZYE</name>
<comment type="caution">
    <text evidence="2">The sequence shown here is derived from an EMBL/GenBank/DDBJ whole genome shotgun (WGS) entry which is preliminary data.</text>
</comment>
<feature type="compositionally biased region" description="Polar residues" evidence="1">
    <location>
        <begin position="1"/>
        <end position="13"/>
    </location>
</feature>
<organism evidence="2 3">
    <name type="scientific">Mizuhopecten yessoensis</name>
    <name type="common">Japanese scallop</name>
    <name type="synonym">Patinopecten yessoensis</name>
    <dbReference type="NCBI Taxonomy" id="6573"/>
    <lineage>
        <taxon>Eukaryota</taxon>
        <taxon>Metazoa</taxon>
        <taxon>Spiralia</taxon>
        <taxon>Lophotrochozoa</taxon>
        <taxon>Mollusca</taxon>
        <taxon>Bivalvia</taxon>
        <taxon>Autobranchia</taxon>
        <taxon>Pteriomorphia</taxon>
        <taxon>Pectinida</taxon>
        <taxon>Pectinoidea</taxon>
        <taxon>Pectinidae</taxon>
        <taxon>Mizuhopecten</taxon>
    </lineage>
</organism>
<feature type="region of interest" description="Disordered" evidence="1">
    <location>
        <begin position="1"/>
        <end position="42"/>
    </location>
</feature>
<keyword evidence="3" id="KW-1185">Reference proteome</keyword>
<protein>
    <submittedName>
        <fullName evidence="2">Uncharacterized protein</fullName>
    </submittedName>
</protein>
<dbReference type="AlphaFoldDB" id="A0A210PMI4"/>
<evidence type="ECO:0000256" key="1">
    <source>
        <dbReference type="SAM" id="MobiDB-lite"/>
    </source>
</evidence>
<sequence length="153" mass="17481">MNTFLNNNNSSVWPNGMDVSHQSTKRQRMNESLEDPNQQPFAAPPCSCGKKFLPVRKNDTTFITEDWRSTGTSLFKPLVQDIFVNLVKYEQFSMSEGTFFVADSFGNYSNSVTGQVLHMWRYDKSKKQLFIAQSILFTCPQDLVVIQAVLHSI</sequence>
<evidence type="ECO:0000313" key="2">
    <source>
        <dbReference type="EMBL" id="OWF37681.1"/>
    </source>
</evidence>
<dbReference type="EMBL" id="NEDP02005584">
    <property type="protein sequence ID" value="OWF37681.1"/>
    <property type="molecule type" value="Genomic_DNA"/>
</dbReference>
<reference evidence="2 3" key="1">
    <citation type="journal article" date="2017" name="Nat. Ecol. Evol.">
        <title>Scallop genome provides insights into evolution of bilaterian karyotype and development.</title>
        <authorList>
            <person name="Wang S."/>
            <person name="Zhang J."/>
            <person name="Jiao W."/>
            <person name="Li J."/>
            <person name="Xun X."/>
            <person name="Sun Y."/>
            <person name="Guo X."/>
            <person name="Huan P."/>
            <person name="Dong B."/>
            <person name="Zhang L."/>
            <person name="Hu X."/>
            <person name="Sun X."/>
            <person name="Wang J."/>
            <person name="Zhao C."/>
            <person name="Wang Y."/>
            <person name="Wang D."/>
            <person name="Huang X."/>
            <person name="Wang R."/>
            <person name="Lv J."/>
            <person name="Li Y."/>
            <person name="Zhang Z."/>
            <person name="Liu B."/>
            <person name="Lu W."/>
            <person name="Hui Y."/>
            <person name="Liang J."/>
            <person name="Zhou Z."/>
            <person name="Hou R."/>
            <person name="Li X."/>
            <person name="Liu Y."/>
            <person name="Li H."/>
            <person name="Ning X."/>
            <person name="Lin Y."/>
            <person name="Zhao L."/>
            <person name="Xing Q."/>
            <person name="Dou J."/>
            <person name="Li Y."/>
            <person name="Mao J."/>
            <person name="Guo H."/>
            <person name="Dou H."/>
            <person name="Li T."/>
            <person name="Mu C."/>
            <person name="Jiang W."/>
            <person name="Fu Q."/>
            <person name="Fu X."/>
            <person name="Miao Y."/>
            <person name="Liu J."/>
            <person name="Yu Q."/>
            <person name="Li R."/>
            <person name="Liao H."/>
            <person name="Li X."/>
            <person name="Kong Y."/>
            <person name="Jiang Z."/>
            <person name="Chourrout D."/>
            <person name="Li R."/>
            <person name="Bao Z."/>
        </authorList>
    </citation>
    <scope>NUCLEOTIDE SEQUENCE [LARGE SCALE GENOMIC DNA]</scope>
    <source>
        <strain evidence="2 3">PY_sf001</strain>
    </source>
</reference>
<dbReference type="Proteomes" id="UP000242188">
    <property type="component" value="Unassembled WGS sequence"/>
</dbReference>
<accession>A0A210PMI4</accession>
<proteinExistence type="predicted"/>
<dbReference type="OrthoDB" id="691673at2759"/>
<evidence type="ECO:0000313" key="3">
    <source>
        <dbReference type="Proteomes" id="UP000242188"/>
    </source>
</evidence>
<gene>
    <name evidence="2" type="ORF">KP79_PYT09265</name>
</gene>